<keyword evidence="5" id="KW-0808">Transferase</keyword>
<dbReference type="InterPro" id="IPR041561">
    <property type="entry name" value="PglD_N"/>
</dbReference>
<comment type="similarity">
    <text evidence="1">Belongs to the transferase hexapeptide repeat family.</text>
</comment>
<keyword evidence="6" id="KW-1185">Reference proteome</keyword>
<sequence>MDTYAIFGAGGFGREVIPLVARALADMPENEYRIVFVDDHPKQVRCNGFDVLSTDDFVGLDGNLFFNIAVANSHARELIAEKLIAAGAAPFRVSANNSIDLAFNEIGEGAILCPFTMITANAKIGRFFHANIYSYVAHDCIIGDFVTFAPSVHCNGSVVIEDHAYIGTGAIIKQGTPDRPIIIGKGAVVGMGAVVTKSVAAGTTVVGNPAKVMASS</sequence>
<gene>
    <name evidence="5" type="ORF">FIV39_19715</name>
    <name evidence="4" type="ORF">SAMN04490186_5863</name>
</gene>
<evidence type="ECO:0000313" key="5">
    <source>
        <dbReference type="EMBL" id="TWR64413.1"/>
    </source>
</evidence>
<dbReference type="InterPro" id="IPR001451">
    <property type="entry name" value="Hexapep"/>
</dbReference>
<dbReference type="OrthoDB" id="9794407at2"/>
<evidence type="ECO:0000313" key="4">
    <source>
        <dbReference type="EMBL" id="SDR38418.1"/>
    </source>
</evidence>
<dbReference type="RefSeq" id="WP_090407948.1">
    <property type="nucleotide sequence ID" value="NZ_FNKM01000002.1"/>
</dbReference>
<evidence type="ECO:0000259" key="3">
    <source>
        <dbReference type="Pfam" id="PF17836"/>
    </source>
</evidence>
<protein>
    <submittedName>
        <fullName evidence="4 5">Acetyltransferase</fullName>
    </submittedName>
</protein>
<dbReference type="InterPro" id="IPR020019">
    <property type="entry name" value="AcTrfase_PglD-like"/>
</dbReference>
<evidence type="ECO:0000256" key="1">
    <source>
        <dbReference type="ARBA" id="ARBA00007274"/>
    </source>
</evidence>
<proteinExistence type="inferred from homology"/>
<dbReference type="Pfam" id="PF14602">
    <property type="entry name" value="Hexapep_2"/>
    <property type="match status" value="1"/>
</dbReference>
<dbReference type="CDD" id="cd03360">
    <property type="entry name" value="LbH_AT_putative"/>
    <property type="match status" value="1"/>
</dbReference>
<dbReference type="AlphaFoldDB" id="A0A1H1IM36"/>
<dbReference type="GO" id="GO:0016740">
    <property type="term" value="F:transferase activity"/>
    <property type="evidence" value="ECO:0007669"/>
    <property type="project" value="UniProtKB-KW"/>
</dbReference>
<dbReference type="Gene3D" id="3.40.50.20">
    <property type="match status" value="1"/>
</dbReference>
<reference evidence="5 7" key="2">
    <citation type="submission" date="2019-06" db="EMBL/GenBank/DDBJ databases">
        <title>Pseudomonas bimorpha sp. nov. isolated from bovine raw milk and skim milk concentrate.</title>
        <authorList>
            <person name="Hofmann K."/>
            <person name="Huptas C."/>
            <person name="Doll E."/>
            <person name="Scherer S."/>
            <person name="Wenning M."/>
        </authorList>
    </citation>
    <scope>NUCLEOTIDE SEQUENCE [LARGE SCALE GENOMIC DNA]</scope>
    <source>
        <strain evidence="5 7">DSM 17515</strain>
    </source>
</reference>
<accession>A0A1H1IM36</accession>
<comment type="caution">
    <text evidence="5">The sequence shown here is derived from an EMBL/GenBank/DDBJ whole genome shotgun (WGS) entry which is preliminary data.</text>
</comment>
<feature type="site" description="Increases basicity of active site His" evidence="2">
    <location>
        <position position="139"/>
    </location>
</feature>
<dbReference type="Proteomes" id="UP000198740">
    <property type="component" value="Unassembled WGS sequence"/>
</dbReference>
<dbReference type="InterPro" id="IPR011004">
    <property type="entry name" value="Trimer_LpxA-like_sf"/>
</dbReference>
<dbReference type="EMBL" id="VFES01000012">
    <property type="protein sequence ID" value="TWR64413.1"/>
    <property type="molecule type" value="Genomic_DNA"/>
</dbReference>
<feature type="active site" description="Proton acceptor" evidence="2">
    <location>
        <position position="138"/>
    </location>
</feature>
<dbReference type="PANTHER" id="PTHR43300">
    <property type="entry name" value="ACETYLTRANSFERASE"/>
    <property type="match status" value="1"/>
</dbReference>
<dbReference type="Pfam" id="PF17836">
    <property type="entry name" value="PglD_N"/>
    <property type="match status" value="1"/>
</dbReference>
<dbReference type="InterPro" id="IPR050179">
    <property type="entry name" value="Trans_hexapeptide_repeat"/>
</dbReference>
<evidence type="ECO:0000313" key="6">
    <source>
        <dbReference type="Proteomes" id="UP000198740"/>
    </source>
</evidence>
<dbReference type="NCBIfam" id="TIGR03570">
    <property type="entry name" value="NeuD_NnaD"/>
    <property type="match status" value="1"/>
</dbReference>
<feature type="domain" description="PglD N-terminal" evidence="3">
    <location>
        <begin position="5"/>
        <end position="83"/>
    </location>
</feature>
<dbReference type="Proteomes" id="UP000317267">
    <property type="component" value="Unassembled WGS sequence"/>
</dbReference>
<evidence type="ECO:0000313" key="7">
    <source>
        <dbReference type="Proteomes" id="UP000317267"/>
    </source>
</evidence>
<evidence type="ECO:0000256" key="2">
    <source>
        <dbReference type="PIRSR" id="PIRSR620019-1"/>
    </source>
</evidence>
<dbReference type="Gene3D" id="2.160.10.10">
    <property type="entry name" value="Hexapeptide repeat proteins"/>
    <property type="match status" value="1"/>
</dbReference>
<dbReference type="EMBL" id="FNKM01000002">
    <property type="protein sequence ID" value="SDR38418.1"/>
    <property type="molecule type" value="Genomic_DNA"/>
</dbReference>
<dbReference type="SUPFAM" id="SSF51161">
    <property type="entry name" value="Trimeric LpxA-like enzymes"/>
    <property type="match status" value="1"/>
</dbReference>
<reference evidence="4 6" key="1">
    <citation type="submission" date="2016-10" db="EMBL/GenBank/DDBJ databases">
        <authorList>
            <person name="Varghese N."/>
            <person name="Submissions S."/>
        </authorList>
    </citation>
    <scope>NUCLEOTIDE SEQUENCE [LARGE SCALE GENOMIC DNA]</scope>
    <source>
        <strain evidence="4 6">BS2976</strain>
    </source>
</reference>
<name>A0A1H1IM36_9PSED</name>
<dbReference type="PANTHER" id="PTHR43300:SF7">
    <property type="entry name" value="UDP-N-ACETYLBACILLOSAMINE N-ACETYLTRANSFERASE"/>
    <property type="match status" value="1"/>
</dbReference>
<organism evidence="5 7">
    <name type="scientific">Pseudomonas grimontii</name>
    <dbReference type="NCBI Taxonomy" id="129847"/>
    <lineage>
        <taxon>Bacteria</taxon>
        <taxon>Pseudomonadati</taxon>
        <taxon>Pseudomonadota</taxon>
        <taxon>Gammaproteobacteria</taxon>
        <taxon>Pseudomonadales</taxon>
        <taxon>Pseudomonadaceae</taxon>
        <taxon>Pseudomonas</taxon>
    </lineage>
</organism>